<evidence type="ECO:0000256" key="2">
    <source>
        <dbReference type="ARBA" id="ARBA00022475"/>
    </source>
</evidence>
<feature type="transmembrane region" description="Helical" evidence="10">
    <location>
        <begin position="339"/>
        <end position="362"/>
    </location>
</feature>
<dbReference type="Gene3D" id="1.20.1070.10">
    <property type="entry name" value="Rhodopsin 7-helix transmembrane proteins"/>
    <property type="match status" value="1"/>
</dbReference>
<evidence type="ECO:0000313" key="12">
    <source>
        <dbReference type="EMBL" id="ANO39071.1"/>
    </source>
</evidence>
<keyword evidence="4 10" id="KW-1133">Transmembrane helix</keyword>
<keyword evidence="2" id="KW-1003">Cell membrane</keyword>
<dbReference type="GO" id="GO:0004930">
    <property type="term" value="F:G protein-coupled receptor activity"/>
    <property type="evidence" value="ECO:0007669"/>
    <property type="project" value="UniProtKB-KW"/>
</dbReference>
<protein>
    <submittedName>
        <fullName evidence="12">GCR108</fullName>
    </submittedName>
</protein>
<feature type="region of interest" description="Disordered" evidence="9">
    <location>
        <begin position="242"/>
        <end position="271"/>
    </location>
</feature>
<proteinExistence type="evidence at transcript level"/>
<accession>A0A193KUM7</accession>
<evidence type="ECO:0000256" key="9">
    <source>
        <dbReference type="SAM" id="MobiDB-lite"/>
    </source>
</evidence>
<dbReference type="SUPFAM" id="SSF81321">
    <property type="entry name" value="Family A G protein-coupled receptor-like"/>
    <property type="match status" value="1"/>
</dbReference>
<dbReference type="EMBL" id="KX018910">
    <property type="protein sequence ID" value="ANO39071.1"/>
    <property type="molecule type" value="mRNA"/>
</dbReference>
<evidence type="ECO:0000256" key="3">
    <source>
        <dbReference type="ARBA" id="ARBA00022692"/>
    </source>
</evidence>
<name>A0A193KUM7_SCHMD</name>
<evidence type="ECO:0000256" key="5">
    <source>
        <dbReference type="ARBA" id="ARBA00023040"/>
    </source>
</evidence>
<feature type="transmembrane region" description="Helical" evidence="10">
    <location>
        <begin position="44"/>
        <end position="65"/>
    </location>
</feature>
<dbReference type="PANTHER" id="PTHR24248">
    <property type="entry name" value="ADRENERGIC RECEPTOR-RELATED G-PROTEIN COUPLED RECEPTOR"/>
    <property type="match status" value="1"/>
</dbReference>
<feature type="transmembrane region" description="Helical" evidence="10">
    <location>
        <begin position="306"/>
        <end position="327"/>
    </location>
</feature>
<evidence type="ECO:0000259" key="11">
    <source>
        <dbReference type="PROSITE" id="PS50262"/>
    </source>
</evidence>
<feature type="transmembrane region" description="Helical" evidence="10">
    <location>
        <begin position="9"/>
        <end position="32"/>
    </location>
</feature>
<reference evidence="12" key="1">
    <citation type="journal article" date="2016" name="PLoS Biol.">
        <title>GPCRs Direct Germline Development and Somatic Gonad Function in Planarians.</title>
        <authorList>
            <person name="Saberi A."/>
            <person name="Jamal A."/>
            <person name="Beets I."/>
            <person name="Schoofs L."/>
            <person name="Newmark P.A."/>
        </authorList>
    </citation>
    <scope>NUCLEOTIDE SEQUENCE</scope>
</reference>
<keyword evidence="7" id="KW-0675">Receptor</keyword>
<gene>
    <name evidence="12" type="primary">gcr108</name>
</gene>
<dbReference type="InterPro" id="IPR017452">
    <property type="entry name" value="GPCR_Rhodpsn_7TM"/>
</dbReference>
<feature type="transmembrane region" description="Helical" evidence="10">
    <location>
        <begin position="128"/>
        <end position="149"/>
    </location>
</feature>
<feature type="transmembrane region" description="Helical" evidence="10">
    <location>
        <begin position="169"/>
        <end position="188"/>
    </location>
</feature>
<keyword evidence="6 10" id="KW-0472">Membrane</keyword>
<comment type="subcellular location">
    <subcellularLocation>
        <location evidence="1">Cell membrane</location>
        <topology evidence="1">Multi-pass membrane protein</topology>
    </subcellularLocation>
</comment>
<organism evidence="12">
    <name type="scientific">Schmidtea mediterranea</name>
    <name type="common">Freshwater planarian flatworm</name>
    <dbReference type="NCBI Taxonomy" id="79327"/>
    <lineage>
        <taxon>Eukaryota</taxon>
        <taxon>Metazoa</taxon>
        <taxon>Spiralia</taxon>
        <taxon>Lophotrochozoa</taxon>
        <taxon>Platyhelminthes</taxon>
        <taxon>Rhabditophora</taxon>
        <taxon>Seriata</taxon>
        <taxon>Tricladida</taxon>
        <taxon>Continenticola</taxon>
        <taxon>Geoplanoidea</taxon>
        <taxon>Dugesiidae</taxon>
        <taxon>Schmidtea</taxon>
    </lineage>
</organism>
<evidence type="ECO:0000256" key="6">
    <source>
        <dbReference type="ARBA" id="ARBA00023136"/>
    </source>
</evidence>
<dbReference type="GO" id="GO:0005886">
    <property type="term" value="C:plasma membrane"/>
    <property type="evidence" value="ECO:0007669"/>
    <property type="project" value="UniProtKB-SubCell"/>
</dbReference>
<evidence type="ECO:0000256" key="8">
    <source>
        <dbReference type="ARBA" id="ARBA00023224"/>
    </source>
</evidence>
<evidence type="ECO:0000256" key="10">
    <source>
        <dbReference type="SAM" id="Phobius"/>
    </source>
</evidence>
<dbReference type="PRINTS" id="PR00237">
    <property type="entry name" value="GPCRRHODOPSN"/>
</dbReference>
<feature type="domain" description="G-protein coupled receptors family 1 profile" evidence="11">
    <location>
        <begin position="22"/>
        <end position="358"/>
    </location>
</feature>
<keyword evidence="8" id="KW-0807">Transducer</keyword>
<evidence type="ECO:0000256" key="4">
    <source>
        <dbReference type="ARBA" id="ARBA00022989"/>
    </source>
</evidence>
<keyword evidence="5" id="KW-0297">G-protein coupled receptor</keyword>
<evidence type="ECO:0000256" key="1">
    <source>
        <dbReference type="ARBA" id="ARBA00004651"/>
    </source>
</evidence>
<feature type="compositionally biased region" description="Low complexity" evidence="9">
    <location>
        <begin position="258"/>
        <end position="271"/>
    </location>
</feature>
<keyword evidence="3 10" id="KW-0812">Transmembrane</keyword>
<evidence type="ECO:0000256" key="7">
    <source>
        <dbReference type="ARBA" id="ARBA00023170"/>
    </source>
</evidence>
<sequence length="374" mass="43434">MKFNITYKLLIDLILIWTIFLMNIIFIGTLLVRSKVKKNDINRSFFFLSLMHLPNGLVILPLKFVQQIMKLNRGEITVEHCHNLMTMTWFGIQSTTVAVTVFCLYHLYLSNPSVKNLYSNKFYRFFSFGILIIWMIGSALVTFNFTYYYSEIRFNTCVISKSVTASGMLLLIVFVAPYTLCLVCYIKIFPATSWLSDLTSFSRISSLQKESQSTINTDHDSQEKCRWNRMFDFSKRSSKLSNEDKLSKKKSNGTNLEFSSSDSTNTNSNNDFSQAMTDPILEKKITKLLHIDIEKTNKNTYSKSSVVVGFVFISYFAFWAPFIAIILVEMMSRRIMVKYISWTIRLGYCNSFALPIMFAFYLRFHKPETKNTKG</sequence>
<dbReference type="InterPro" id="IPR000276">
    <property type="entry name" value="GPCR_Rhodpsn"/>
</dbReference>
<feature type="transmembrane region" description="Helical" evidence="10">
    <location>
        <begin position="86"/>
        <end position="108"/>
    </location>
</feature>
<dbReference type="PROSITE" id="PS50262">
    <property type="entry name" value="G_PROTEIN_RECEP_F1_2"/>
    <property type="match status" value="1"/>
</dbReference>
<dbReference type="AlphaFoldDB" id="A0A193KUM7"/>